<name>A0A4R6WEP8_9SPHI</name>
<evidence type="ECO:0000313" key="5">
    <source>
        <dbReference type="Proteomes" id="UP000295292"/>
    </source>
</evidence>
<sequence>MDEKDKQELLKRYLAGECTSQERLQVEQWYELLSKEEDSLVINTTTDLDHDIDEVRFRLLSSLHYRRKWYTYASIAAIFVGVFIAAYLYFTQLSFLTIEDTKIIAETSPDIFPGGQVAVLQLEDGTEIPLEGVSNGVIATGNNHTVYKKADGQLDYIRNQEGNVDRDKSITNTLKTPRGGQYQLNLPDGSKVWLNAASQLTYTIDNNRSDRVVDLHGEAYFEVAKDQSKPFKVRSKGQIVEVLGTHFNVSSYDDDPSIKTTLSEGAVRVTETISNKTILLEPGQQSTLDRDHRLTVDRVNVLDAIAWKNGKFSFNQSDIYAVVRQLSRWYNVEVVFKGKAKNVHLSGEVHRNTNASTVLEILSFYNLNCKIESVDGVKRIIIE</sequence>
<keyword evidence="1" id="KW-0472">Membrane</keyword>
<dbReference type="PANTHER" id="PTHR30273:SF2">
    <property type="entry name" value="PROTEIN FECR"/>
    <property type="match status" value="1"/>
</dbReference>
<reference evidence="4 5" key="1">
    <citation type="submission" date="2019-03" db="EMBL/GenBank/DDBJ databases">
        <title>Genomic Encyclopedia of Archaeal and Bacterial Type Strains, Phase II (KMG-II): from individual species to whole genera.</title>
        <authorList>
            <person name="Goeker M."/>
        </authorList>
    </citation>
    <scope>NUCLEOTIDE SEQUENCE [LARGE SCALE GENOMIC DNA]</scope>
    <source>
        <strain evidence="4 5">DSM 28353</strain>
    </source>
</reference>
<feature type="domain" description="Protein FecR C-terminal" evidence="3">
    <location>
        <begin position="311"/>
        <end position="371"/>
    </location>
</feature>
<feature type="transmembrane region" description="Helical" evidence="1">
    <location>
        <begin position="69"/>
        <end position="90"/>
    </location>
</feature>
<keyword evidence="1" id="KW-1133">Transmembrane helix</keyword>
<feature type="domain" description="FecR protein" evidence="2">
    <location>
        <begin position="173"/>
        <end position="268"/>
    </location>
</feature>
<dbReference type="InterPro" id="IPR012373">
    <property type="entry name" value="Ferrdict_sens_TM"/>
</dbReference>
<keyword evidence="1" id="KW-0812">Transmembrane</keyword>
<evidence type="ECO:0000256" key="1">
    <source>
        <dbReference type="SAM" id="Phobius"/>
    </source>
</evidence>
<dbReference type="GO" id="GO:0016989">
    <property type="term" value="F:sigma factor antagonist activity"/>
    <property type="evidence" value="ECO:0007669"/>
    <property type="project" value="TreeGrafter"/>
</dbReference>
<dbReference type="PIRSF" id="PIRSF018266">
    <property type="entry name" value="FecR"/>
    <property type="match status" value="1"/>
</dbReference>
<dbReference type="InterPro" id="IPR032508">
    <property type="entry name" value="FecR_C"/>
</dbReference>
<dbReference type="Pfam" id="PF04773">
    <property type="entry name" value="FecR"/>
    <property type="match status" value="1"/>
</dbReference>
<dbReference type="EMBL" id="SNYV01000013">
    <property type="protein sequence ID" value="TDQ78289.1"/>
    <property type="molecule type" value="Genomic_DNA"/>
</dbReference>
<protein>
    <submittedName>
        <fullName evidence="4">FecR family protein</fullName>
    </submittedName>
</protein>
<dbReference type="Gene3D" id="3.55.50.30">
    <property type="match status" value="1"/>
</dbReference>
<evidence type="ECO:0000259" key="2">
    <source>
        <dbReference type="Pfam" id="PF04773"/>
    </source>
</evidence>
<evidence type="ECO:0000313" key="4">
    <source>
        <dbReference type="EMBL" id="TDQ78289.1"/>
    </source>
</evidence>
<gene>
    <name evidence="4" type="ORF">CLV99_2269</name>
</gene>
<organism evidence="4 5">
    <name type="scientific">Sphingobacterium yanglingense</name>
    <dbReference type="NCBI Taxonomy" id="1437280"/>
    <lineage>
        <taxon>Bacteria</taxon>
        <taxon>Pseudomonadati</taxon>
        <taxon>Bacteroidota</taxon>
        <taxon>Sphingobacteriia</taxon>
        <taxon>Sphingobacteriales</taxon>
        <taxon>Sphingobacteriaceae</taxon>
        <taxon>Sphingobacterium</taxon>
    </lineage>
</organism>
<evidence type="ECO:0000259" key="3">
    <source>
        <dbReference type="Pfam" id="PF16344"/>
    </source>
</evidence>
<comment type="caution">
    <text evidence="4">The sequence shown here is derived from an EMBL/GenBank/DDBJ whole genome shotgun (WGS) entry which is preliminary data.</text>
</comment>
<dbReference type="RefSeq" id="WP_133584523.1">
    <property type="nucleotide sequence ID" value="NZ_SNYV01000013.1"/>
</dbReference>
<dbReference type="PANTHER" id="PTHR30273">
    <property type="entry name" value="PERIPLASMIC SIGNAL SENSOR AND SIGMA FACTOR ACTIVATOR FECR-RELATED"/>
    <property type="match status" value="1"/>
</dbReference>
<dbReference type="InterPro" id="IPR006860">
    <property type="entry name" value="FecR"/>
</dbReference>
<proteinExistence type="predicted"/>
<dbReference type="AlphaFoldDB" id="A0A4R6WEP8"/>
<dbReference type="OrthoDB" id="1099963at2"/>
<dbReference type="Gene3D" id="2.60.120.1440">
    <property type="match status" value="1"/>
</dbReference>
<keyword evidence="5" id="KW-1185">Reference proteome</keyword>
<accession>A0A4R6WEP8</accession>
<dbReference type="Pfam" id="PF16344">
    <property type="entry name" value="FecR_C"/>
    <property type="match status" value="1"/>
</dbReference>
<dbReference type="Proteomes" id="UP000295292">
    <property type="component" value="Unassembled WGS sequence"/>
</dbReference>